<proteinExistence type="predicted"/>
<keyword evidence="2" id="KW-1185">Reference proteome</keyword>
<evidence type="ECO:0000313" key="2">
    <source>
        <dbReference type="Proteomes" id="UP000770661"/>
    </source>
</evidence>
<gene>
    <name evidence="1" type="ORF">GWK47_043413</name>
</gene>
<evidence type="ECO:0000313" key="1">
    <source>
        <dbReference type="EMBL" id="KAG0723024.1"/>
    </source>
</evidence>
<name>A0A8J4YHI7_CHIOP</name>
<dbReference type="Proteomes" id="UP000770661">
    <property type="component" value="Unassembled WGS sequence"/>
</dbReference>
<comment type="caution">
    <text evidence="1">The sequence shown here is derived from an EMBL/GenBank/DDBJ whole genome shotgun (WGS) entry which is preliminary data.</text>
</comment>
<protein>
    <submittedName>
        <fullName evidence="1">Uncharacterized protein</fullName>
    </submittedName>
</protein>
<reference evidence="1" key="1">
    <citation type="submission" date="2020-07" db="EMBL/GenBank/DDBJ databases">
        <title>The High-quality genome of the commercially important snow crab, Chionoecetes opilio.</title>
        <authorList>
            <person name="Jeong J.-H."/>
            <person name="Ryu S."/>
        </authorList>
    </citation>
    <scope>NUCLEOTIDE SEQUENCE</scope>
    <source>
        <strain evidence="1">MADBK_172401_WGS</strain>
        <tissue evidence="1">Digestive gland</tissue>
    </source>
</reference>
<dbReference type="AlphaFoldDB" id="A0A8J4YHI7"/>
<accession>A0A8J4YHI7</accession>
<dbReference type="EMBL" id="JACEEZ010008767">
    <property type="protein sequence ID" value="KAG0723024.1"/>
    <property type="molecule type" value="Genomic_DNA"/>
</dbReference>
<sequence length="113" mass="12417">MQHTLRANYQAAIWRRSLENLPDVPAPSAGHGWELDDGGSLKIRWMGGLPAPDVVLGISLMHMQKDVSTVRLLLHTEWVEVHVVCKLQGCSNMVQDDAIVAQDANDSDGDSDD</sequence>
<organism evidence="1 2">
    <name type="scientific">Chionoecetes opilio</name>
    <name type="common">Atlantic snow crab</name>
    <name type="synonym">Cancer opilio</name>
    <dbReference type="NCBI Taxonomy" id="41210"/>
    <lineage>
        <taxon>Eukaryota</taxon>
        <taxon>Metazoa</taxon>
        <taxon>Ecdysozoa</taxon>
        <taxon>Arthropoda</taxon>
        <taxon>Crustacea</taxon>
        <taxon>Multicrustacea</taxon>
        <taxon>Malacostraca</taxon>
        <taxon>Eumalacostraca</taxon>
        <taxon>Eucarida</taxon>
        <taxon>Decapoda</taxon>
        <taxon>Pleocyemata</taxon>
        <taxon>Brachyura</taxon>
        <taxon>Eubrachyura</taxon>
        <taxon>Majoidea</taxon>
        <taxon>Majidae</taxon>
        <taxon>Chionoecetes</taxon>
    </lineage>
</organism>